<evidence type="ECO:0000313" key="4">
    <source>
        <dbReference type="Proteomes" id="UP001500503"/>
    </source>
</evidence>
<organism evidence="3 4">
    <name type="scientific">Actinoallomurus oryzae</name>
    <dbReference type="NCBI Taxonomy" id="502180"/>
    <lineage>
        <taxon>Bacteria</taxon>
        <taxon>Bacillati</taxon>
        <taxon>Actinomycetota</taxon>
        <taxon>Actinomycetes</taxon>
        <taxon>Streptosporangiales</taxon>
        <taxon>Thermomonosporaceae</taxon>
        <taxon>Actinoallomurus</taxon>
    </lineage>
</organism>
<evidence type="ECO:0008006" key="5">
    <source>
        <dbReference type="Google" id="ProtNLM"/>
    </source>
</evidence>
<evidence type="ECO:0000313" key="3">
    <source>
        <dbReference type="EMBL" id="GAA4499090.1"/>
    </source>
</evidence>
<dbReference type="EMBL" id="BAABHF010000024">
    <property type="protein sequence ID" value="GAA4499090.1"/>
    <property type="molecule type" value="Genomic_DNA"/>
</dbReference>
<sequence length="179" mass="18544">MTNHAVRLGASVLALTAVFATSACTDGAKTPAPESSAAAGPPAASSTPSAPSASPPSPSSTVVPRTTEAAIARYLTMLHALSRGDLKTVCAIAGPAAKQAEAEGFGKCRTTMAITRSMFSATQLKALRTATVSRSKVTRRANGNVDIPARAVIADARFTEHDLSDMTLSYRHGNWFIID</sequence>
<accession>A0ABP8QC60</accession>
<comment type="caution">
    <text evidence="3">The sequence shown here is derived from an EMBL/GenBank/DDBJ whole genome shotgun (WGS) entry which is preliminary data.</text>
</comment>
<gene>
    <name evidence="3" type="ORF">GCM10023191_045360</name>
</gene>
<reference evidence="4" key="1">
    <citation type="journal article" date="2019" name="Int. J. Syst. Evol. Microbiol.">
        <title>The Global Catalogue of Microorganisms (GCM) 10K type strain sequencing project: providing services to taxonomists for standard genome sequencing and annotation.</title>
        <authorList>
            <consortium name="The Broad Institute Genomics Platform"/>
            <consortium name="The Broad Institute Genome Sequencing Center for Infectious Disease"/>
            <person name="Wu L."/>
            <person name="Ma J."/>
        </authorList>
    </citation>
    <scope>NUCLEOTIDE SEQUENCE [LARGE SCALE GENOMIC DNA]</scope>
    <source>
        <strain evidence="4">JCM 17933</strain>
    </source>
</reference>
<feature type="region of interest" description="Disordered" evidence="1">
    <location>
        <begin position="29"/>
        <end position="64"/>
    </location>
</feature>
<protein>
    <recommendedName>
        <fullName evidence="5">Lipoprotein</fullName>
    </recommendedName>
</protein>
<feature type="signal peptide" evidence="2">
    <location>
        <begin position="1"/>
        <end position="23"/>
    </location>
</feature>
<feature type="compositionally biased region" description="Low complexity" evidence="1">
    <location>
        <begin position="31"/>
        <end position="52"/>
    </location>
</feature>
<proteinExistence type="predicted"/>
<name>A0ABP8QC60_9ACTN</name>
<evidence type="ECO:0000256" key="2">
    <source>
        <dbReference type="SAM" id="SignalP"/>
    </source>
</evidence>
<evidence type="ECO:0000256" key="1">
    <source>
        <dbReference type="SAM" id="MobiDB-lite"/>
    </source>
</evidence>
<keyword evidence="4" id="KW-1185">Reference proteome</keyword>
<dbReference type="PROSITE" id="PS51257">
    <property type="entry name" value="PROKAR_LIPOPROTEIN"/>
    <property type="match status" value="1"/>
</dbReference>
<dbReference type="Proteomes" id="UP001500503">
    <property type="component" value="Unassembled WGS sequence"/>
</dbReference>
<dbReference type="RefSeq" id="WP_345466889.1">
    <property type="nucleotide sequence ID" value="NZ_BAABHF010000024.1"/>
</dbReference>
<keyword evidence="2" id="KW-0732">Signal</keyword>
<feature type="chain" id="PRO_5046493194" description="Lipoprotein" evidence="2">
    <location>
        <begin position="24"/>
        <end position="179"/>
    </location>
</feature>